<dbReference type="InterPro" id="IPR050570">
    <property type="entry name" value="Cell_wall_metabolism_enzyme"/>
</dbReference>
<dbReference type="PANTHER" id="PTHR21666">
    <property type="entry name" value="PEPTIDASE-RELATED"/>
    <property type="match status" value="1"/>
</dbReference>
<evidence type="ECO:0000259" key="2">
    <source>
        <dbReference type="Pfam" id="PF01551"/>
    </source>
</evidence>
<evidence type="ECO:0000256" key="1">
    <source>
        <dbReference type="SAM" id="MobiDB-lite"/>
    </source>
</evidence>
<name>A0A139SHT4_9GAMM</name>
<dbReference type="Proteomes" id="UP000072660">
    <property type="component" value="Unassembled WGS sequence"/>
</dbReference>
<dbReference type="CDD" id="cd12797">
    <property type="entry name" value="M23_peptidase"/>
    <property type="match status" value="1"/>
</dbReference>
<dbReference type="SUPFAM" id="SSF51261">
    <property type="entry name" value="Duplicated hybrid motif"/>
    <property type="match status" value="1"/>
</dbReference>
<dbReference type="Gene3D" id="2.70.70.10">
    <property type="entry name" value="Glucose Permease (Domain IIA)"/>
    <property type="match status" value="1"/>
</dbReference>
<dbReference type="InterPro" id="IPR016047">
    <property type="entry name" value="M23ase_b-sheet_dom"/>
</dbReference>
<proteinExistence type="predicted"/>
<organism evidence="3 4">
    <name type="scientific">Ventosimonas gracilis</name>
    <dbReference type="NCBI Taxonomy" id="1680762"/>
    <lineage>
        <taxon>Bacteria</taxon>
        <taxon>Pseudomonadati</taxon>
        <taxon>Pseudomonadota</taxon>
        <taxon>Gammaproteobacteria</taxon>
        <taxon>Pseudomonadales</taxon>
        <taxon>Ventosimonadaceae</taxon>
        <taxon>Ventosimonas</taxon>
    </lineage>
</organism>
<dbReference type="AlphaFoldDB" id="A0A139SHT4"/>
<dbReference type="InterPro" id="IPR011055">
    <property type="entry name" value="Dup_hybrid_motif"/>
</dbReference>
<dbReference type="GO" id="GO:0004222">
    <property type="term" value="F:metalloendopeptidase activity"/>
    <property type="evidence" value="ECO:0007669"/>
    <property type="project" value="TreeGrafter"/>
</dbReference>
<gene>
    <name evidence="3" type="ORF">AXE65_07785</name>
</gene>
<accession>A0A139SHT4</accession>
<feature type="region of interest" description="Disordered" evidence="1">
    <location>
        <begin position="1"/>
        <end position="25"/>
    </location>
</feature>
<dbReference type="EMBL" id="LSZO01000219">
    <property type="protein sequence ID" value="KXU34106.1"/>
    <property type="molecule type" value="Genomic_DNA"/>
</dbReference>
<evidence type="ECO:0000313" key="4">
    <source>
        <dbReference type="Proteomes" id="UP000072660"/>
    </source>
</evidence>
<keyword evidence="4" id="KW-1185">Reference proteome</keyword>
<reference evidence="3 4" key="1">
    <citation type="submission" date="2016-02" db="EMBL/GenBank/DDBJ databases">
        <authorList>
            <person name="Wen L."/>
            <person name="He K."/>
            <person name="Yang H."/>
        </authorList>
    </citation>
    <scope>NUCLEOTIDE SEQUENCE [LARGE SCALE GENOMIC DNA]</scope>
    <source>
        <strain evidence="3 4">CV58</strain>
    </source>
</reference>
<dbReference type="Gene3D" id="6.10.250.3150">
    <property type="match status" value="1"/>
</dbReference>
<dbReference type="Pfam" id="PF01551">
    <property type="entry name" value="Peptidase_M23"/>
    <property type="match status" value="1"/>
</dbReference>
<feature type="domain" description="M23ase beta-sheet core" evidence="2">
    <location>
        <begin position="292"/>
        <end position="385"/>
    </location>
</feature>
<evidence type="ECO:0000313" key="3">
    <source>
        <dbReference type="EMBL" id="KXU34106.1"/>
    </source>
</evidence>
<protein>
    <recommendedName>
        <fullName evidence="2">M23ase beta-sheet core domain-containing protein</fullName>
    </recommendedName>
</protein>
<comment type="caution">
    <text evidence="3">The sequence shown here is derived from an EMBL/GenBank/DDBJ whole genome shotgun (WGS) entry which is preliminary data.</text>
</comment>
<dbReference type="PANTHER" id="PTHR21666:SF270">
    <property type="entry name" value="MUREIN HYDROLASE ACTIVATOR ENVC"/>
    <property type="match status" value="1"/>
</dbReference>
<sequence length="397" mass="44632">MPCLAQGDSLNDAQKAEQTRQQLEQTQKDIKELQQLLRKIEQEKSGLQKQLQQTETEMGTMEQQLRELEQQIGTDETALKQLDDDQNRLAQDYRMQQQRLARHSRTIWQSGGQSAPLRLLLNAKQPAELSRTLTYYRYLGQARQQEINALTHTLSELSAVKKQTLERKAQLDQQQQIQGAKHQQLVKLREQRSALLASLNQQQSSRAARLKARQQQQTELSLVLKSLQIAIAQQAEAEARAREKARLLSHIPSGDTQNRPFAQTRGKLPWPVDGRLLARYGSPRSDDARIKWDGVLIGAAEGSTVRAIHPGQVVLADYLSGMGLMLIINHGSNYLSLYGHNQTLLKRVGDLVQVGEPVATVGKSGGQAEPALYFAIRHQKTPSDPASWCVAQNQPKR</sequence>
<dbReference type="FunFam" id="2.70.70.10:FF:000003">
    <property type="entry name" value="Murein hydrolase activator EnvC"/>
    <property type="match status" value="1"/>
</dbReference>